<feature type="transmembrane region" description="Helical" evidence="1">
    <location>
        <begin position="76"/>
        <end position="95"/>
    </location>
</feature>
<dbReference type="PANTHER" id="PTHR30336">
    <property type="entry name" value="INNER MEMBRANE PROTEIN, PROBABLE PERMEASE"/>
    <property type="match status" value="1"/>
</dbReference>
<keyword evidence="1" id="KW-0472">Membrane</keyword>
<evidence type="ECO:0000259" key="2">
    <source>
        <dbReference type="Pfam" id="PF02698"/>
    </source>
</evidence>
<comment type="caution">
    <text evidence="3">The sequence shown here is derived from an EMBL/GenBank/DDBJ whole genome shotgun (WGS) entry which is preliminary data.</text>
</comment>
<dbReference type="Pfam" id="PF02698">
    <property type="entry name" value="DUF218"/>
    <property type="match status" value="1"/>
</dbReference>
<organism evidence="3 4">
    <name type="scientific">Periweissella fabalis</name>
    <dbReference type="NCBI Taxonomy" id="1070421"/>
    <lineage>
        <taxon>Bacteria</taxon>
        <taxon>Bacillati</taxon>
        <taxon>Bacillota</taxon>
        <taxon>Bacilli</taxon>
        <taxon>Lactobacillales</taxon>
        <taxon>Lactobacillaceae</taxon>
        <taxon>Periweissella</taxon>
    </lineage>
</organism>
<dbReference type="GO" id="GO:0043164">
    <property type="term" value="P:Gram-negative-bacterium-type cell wall biogenesis"/>
    <property type="evidence" value="ECO:0007669"/>
    <property type="project" value="TreeGrafter"/>
</dbReference>
<name>A0A7X6S2H6_9LACO</name>
<sequence>MNASQLYIPFEWVILAWLITIGIGLGIVILYKHQPISLFNSMFLIPLIASVLVSSSLLALKFQLILVAIILKDLGLIIISCLIFIGIILTILLIIQTIFIWRQQTKALRYILLLLIGLIAVMTVVTSVFSNILSVKLKTLFTDVELSLFLYFISWLVCFMTAFIVYRVVKPSLDKDYILILGAGLSDGIFVSPILQHRVQKGLDFAQTQFNQTGKYPYVIMSGGQGTDETLPEAVAMANYARKVGFPPEYILLETASRNTFENMQFSKQILQAHGLDIKKGIFVTSGYHVFRASVYAHDNGLKINGIGSKTRHHFWYDALIREYLAILARYYRLHLLVLLILVLLSLVSMFVKL</sequence>
<dbReference type="PANTHER" id="PTHR30336:SF4">
    <property type="entry name" value="ENVELOPE BIOGENESIS FACTOR ELYC"/>
    <property type="match status" value="1"/>
</dbReference>
<dbReference type="EMBL" id="JAAXPN010000001">
    <property type="protein sequence ID" value="NKZ23553.1"/>
    <property type="molecule type" value="Genomic_DNA"/>
</dbReference>
<accession>A0A7X6S2H6</accession>
<feature type="transmembrane region" description="Helical" evidence="1">
    <location>
        <begin position="43"/>
        <end position="70"/>
    </location>
</feature>
<protein>
    <submittedName>
        <fullName evidence="3">YdcF family protein</fullName>
    </submittedName>
</protein>
<evidence type="ECO:0000256" key="1">
    <source>
        <dbReference type="SAM" id="Phobius"/>
    </source>
</evidence>
<keyword evidence="1" id="KW-0812">Transmembrane</keyword>
<dbReference type="Proteomes" id="UP000549765">
    <property type="component" value="Unassembled WGS sequence"/>
</dbReference>
<dbReference type="GO" id="GO:0000270">
    <property type="term" value="P:peptidoglycan metabolic process"/>
    <property type="evidence" value="ECO:0007669"/>
    <property type="project" value="TreeGrafter"/>
</dbReference>
<keyword evidence="1" id="KW-1133">Transmembrane helix</keyword>
<dbReference type="Gene3D" id="3.40.50.620">
    <property type="entry name" value="HUPs"/>
    <property type="match status" value="1"/>
</dbReference>
<feature type="transmembrane region" description="Helical" evidence="1">
    <location>
        <begin position="107"/>
        <end position="129"/>
    </location>
</feature>
<evidence type="ECO:0000313" key="4">
    <source>
        <dbReference type="Proteomes" id="UP000549765"/>
    </source>
</evidence>
<evidence type="ECO:0000313" key="3">
    <source>
        <dbReference type="EMBL" id="NKZ23553.1"/>
    </source>
</evidence>
<keyword evidence="4" id="KW-1185">Reference proteome</keyword>
<proteinExistence type="predicted"/>
<dbReference type="CDD" id="cd06259">
    <property type="entry name" value="YdcF-like"/>
    <property type="match status" value="1"/>
</dbReference>
<feature type="transmembrane region" description="Helical" evidence="1">
    <location>
        <begin position="12"/>
        <end position="31"/>
    </location>
</feature>
<gene>
    <name evidence="3" type="ORF">HF964_01850</name>
</gene>
<dbReference type="InterPro" id="IPR003848">
    <property type="entry name" value="DUF218"/>
</dbReference>
<dbReference type="RefSeq" id="WP_168721340.1">
    <property type="nucleotide sequence ID" value="NZ_JAAXPN010000001.1"/>
</dbReference>
<feature type="domain" description="DUF218" evidence="2">
    <location>
        <begin position="176"/>
        <end position="325"/>
    </location>
</feature>
<feature type="transmembrane region" description="Helical" evidence="1">
    <location>
        <begin position="149"/>
        <end position="169"/>
    </location>
</feature>
<reference evidence="3 4" key="1">
    <citation type="submission" date="2020-04" db="EMBL/GenBank/DDBJ databases">
        <title>MicrobeNet Type strains.</title>
        <authorList>
            <person name="Nicholson A.C."/>
        </authorList>
    </citation>
    <scope>NUCLEOTIDE SEQUENCE [LARGE SCALE GENOMIC DNA]</scope>
    <source>
        <strain evidence="3 4">CCUG 61472</strain>
    </source>
</reference>
<dbReference type="InterPro" id="IPR051599">
    <property type="entry name" value="Cell_Envelope_Assoc"/>
</dbReference>
<dbReference type="AlphaFoldDB" id="A0A7X6S2H6"/>
<dbReference type="GO" id="GO:0005886">
    <property type="term" value="C:plasma membrane"/>
    <property type="evidence" value="ECO:0007669"/>
    <property type="project" value="TreeGrafter"/>
</dbReference>
<dbReference type="InterPro" id="IPR014729">
    <property type="entry name" value="Rossmann-like_a/b/a_fold"/>
</dbReference>
<feature type="transmembrane region" description="Helical" evidence="1">
    <location>
        <begin position="331"/>
        <end position="352"/>
    </location>
</feature>